<reference evidence="2 3" key="1">
    <citation type="submission" date="2019-07" db="EMBL/GenBank/DDBJ databases">
        <title>R&amp;d 2014.</title>
        <authorList>
            <person name="Klenk H.-P."/>
        </authorList>
    </citation>
    <scope>NUCLEOTIDE SEQUENCE [LARGE SCALE GENOMIC DNA]</scope>
    <source>
        <strain evidence="2 3">DSM 43194</strain>
    </source>
</reference>
<dbReference type="Proteomes" id="UP000317303">
    <property type="component" value="Unassembled WGS sequence"/>
</dbReference>
<dbReference type="Pfam" id="PF19809">
    <property type="entry name" value="DUF6292"/>
    <property type="match status" value="1"/>
</dbReference>
<keyword evidence="3" id="KW-1185">Reference proteome</keyword>
<dbReference type="AlphaFoldDB" id="A0A660CEJ2"/>
<feature type="domain" description="DUF6292" evidence="1">
    <location>
        <begin position="18"/>
        <end position="104"/>
    </location>
</feature>
<name>A0A660CEJ2_9PSEU</name>
<proteinExistence type="predicted"/>
<protein>
    <recommendedName>
        <fullName evidence="1">DUF6292 domain-containing protein</fullName>
    </recommendedName>
</protein>
<gene>
    <name evidence="2" type="ORF">JD82_02673</name>
</gene>
<accession>A0A660CEJ2</accession>
<evidence type="ECO:0000313" key="3">
    <source>
        <dbReference type="Proteomes" id="UP000317303"/>
    </source>
</evidence>
<dbReference type="EMBL" id="VLJV01000001">
    <property type="protein sequence ID" value="TWH20824.1"/>
    <property type="molecule type" value="Genomic_DNA"/>
</dbReference>
<dbReference type="InterPro" id="IPR046259">
    <property type="entry name" value="DUF6292"/>
</dbReference>
<evidence type="ECO:0000259" key="1">
    <source>
        <dbReference type="Pfam" id="PF19809"/>
    </source>
</evidence>
<dbReference type="RefSeq" id="WP_030531590.1">
    <property type="nucleotide sequence ID" value="NZ_JOIJ01000005.1"/>
</dbReference>
<organism evidence="2 3">
    <name type="scientific">Prauserella rugosa</name>
    <dbReference type="NCBI Taxonomy" id="43354"/>
    <lineage>
        <taxon>Bacteria</taxon>
        <taxon>Bacillati</taxon>
        <taxon>Actinomycetota</taxon>
        <taxon>Actinomycetes</taxon>
        <taxon>Pseudonocardiales</taxon>
        <taxon>Pseudonocardiaceae</taxon>
        <taxon>Prauserella</taxon>
    </lineage>
</organism>
<comment type="caution">
    <text evidence="2">The sequence shown here is derived from an EMBL/GenBank/DDBJ whole genome shotgun (WGS) entry which is preliminary data.</text>
</comment>
<evidence type="ECO:0000313" key="2">
    <source>
        <dbReference type="EMBL" id="TWH20824.1"/>
    </source>
</evidence>
<sequence>METDTDSTPALRRGLDGYVRAVARELDIPAESTSFEISDTATAYIGLSTRWPSLPGNDLMLIWDERTGWSLAVETTPAERGIVIAELPRDVVPAPSVVSRWVAETLSGHDETVPRQRSATAVDRHALADRLAVYTSG</sequence>
<dbReference type="OrthoDB" id="4190452at2"/>